<feature type="non-terminal residue" evidence="1">
    <location>
        <position position="42"/>
    </location>
</feature>
<dbReference type="AlphaFoldDB" id="A0A1M6N044"/>
<dbReference type="Proteomes" id="UP000184536">
    <property type="component" value="Unassembled WGS sequence"/>
</dbReference>
<reference evidence="2" key="1">
    <citation type="submission" date="2016-11" db="EMBL/GenBank/DDBJ databases">
        <authorList>
            <person name="Varghese N."/>
            <person name="Submissions S."/>
        </authorList>
    </citation>
    <scope>NUCLEOTIDE SEQUENCE [LARGE SCALE GENOMIC DNA]</scope>
    <source>
        <strain evidence="2">DSM 17957</strain>
    </source>
</reference>
<evidence type="ECO:0000313" key="2">
    <source>
        <dbReference type="Proteomes" id="UP000184536"/>
    </source>
</evidence>
<sequence length="42" mass="4478">MSSLNALHSESNSKIKINFAGGDLSSDSGLLLIKEFAHKLGF</sequence>
<gene>
    <name evidence="1" type="ORF">SAMN02745975_03158</name>
</gene>
<keyword evidence="2" id="KW-1185">Reference proteome</keyword>
<organism evidence="1 2">
    <name type="scientific">Geosporobacter subterraneus DSM 17957</name>
    <dbReference type="NCBI Taxonomy" id="1121919"/>
    <lineage>
        <taxon>Bacteria</taxon>
        <taxon>Bacillati</taxon>
        <taxon>Bacillota</taxon>
        <taxon>Clostridia</taxon>
        <taxon>Peptostreptococcales</taxon>
        <taxon>Thermotaleaceae</taxon>
        <taxon>Geosporobacter</taxon>
    </lineage>
</organism>
<protein>
    <recommendedName>
        <fullName evidence="3">Transposase DDE domain group 1</fullName>
    </recommendedName>
</protein>
<dbReference type="EMBL" id="FQZV01000050">
    <property type="protein sequence ID" value="SHJ89071.1"/>
    <property type="molecule type" value="Genomic_DNA"/>
</dbReference>
<accession>A0A1M6N044</accession>
<evidence type="ECO:0000313" key="1">
    <source>
        <dbReference type="EMBL" id="SHJ89071.1"/>
    </source>
</evidence>
<evidence type="ECO:0008006" key="3">
    <source>
        <dbReference type="Google" id="ProtNLM"/>
    </source>
</evidence>
<name>A0A1M6N044_9FIRM</name>
<proteinExistence type="predicted"/>